<dbReference type="AlphaFoldDB" id="A0A8S9IEJ2"/>
<evidence type="ECO:0000313" key="3">
    <source>
        <dbReference type="Proteomes" id="UP000712281"/>
    </source>
</evidence>
<comment type="caution">
    <text evidence="2">The sequence shown here is derived from an EMBL/GenBank/DDBJ whole genome shotgun (WGS) entry which is preliminary data.</text>
</comment>
<proteinExistence type="predicted"/>
<feature type="compositionally biased region" description="Basic and acidic residues" evidence="1">
    <location>
        <begin position="270"/>
        <end position="288"/>
    </location>
</feature>
<protein>
    <submittedName>
        <fullName evidence="2">Uncharacterized protein</fullName>
    </submittedName>
</protein>
<reference evidence="2" key="1">
    <citation type="submission" date="2019-12" db="EMBL/GenBank/DDBJ databases">
        <title>Genome sequencing and annotation of Brassica cretica.</title>
        <authorList>
            <person name="Studholme D.J."/>
            <person name="Sarris P.F."/>
        </authorList>
    </citation>
    <scope>NUCLEOTIDE SEQUENCE</scope>
    <source>
        <strain evidence="2">PFS-001/15</strain>
        <tissue evidence="2">Leaf</tissue>
    </source>
</reference>
<organism evidence="2 3">
    <name type="scientific">Brassica cretica</name>
    <name type="common">Mustard</name>
    <dbReference type="NCBI Taxonomy" id="69181"/>
    <lineage>
        <taxon>Eukaryota</taxon>
        <taxon>Viridiplantae</taxon>
        <taxon>Streptophyta</taxon>
        <taxon>Embryophyta</taxon>
        <taxon>Tracheophyta</taxon>
        <taxon>Spermatophyta</taxon>
        <taxon>Magnoliopsida</taxon>
        <taxon>eudicotyledons</taxon>
        <taxon>Gunneridae</taxon>
        <taxon>Pentapetalae</taxon>
        <taxon>rosids</taxon>
        <taxon>malvids</taxon>
        <taxon>Brassicales</taxon>
        <taxon>Brassicaceae</taxon>
        <taxon>Brassiceae</taxon>
        <taxon>Brassica</taxon>
    </lineage>
</organism>
<dbReference type="EMBL" id="QGKW02001911">
    <property type="protein sequence ID" value="KAF2567697.1"/>
    <property type="molecule type" value="Genomic_DNA"/>
</dbReference>
<feature type="compositionally biased region" description="Polar residues" evidence="1">
    <location>
        <begin position="381"/>
        <end position="397"/>
    </location>
</feature>
<feature type="compositionally biased region" description="Basic residues" evidence="1">
    <location>
        <begin position="27"/>
        <end position="44"/>
    </location>
</feature>
<feature type="compositionally biased region" description="Basic and acidic residues" evidence="1">
    <location>
        <begin position="78"/>
        <end position="88"/>
    </location>
</feature>
<evidence type="ECO:0000256" key="1">
    <source>
        <dbReference type="SAM" id="MobiDB-lite"/>
    </source>
</evidence>
<feature type="region of interest" description="Disordered" evidence="1">
    <location>
        <begin position="248"/>
        <end position="397"/>
    </location>
</feature>
<accession>A0A8S9IEJ2</accession>
<feature type="compositionally biased region" description="Basic and acidic residues" evidence="1">
    <location>
        <begin position="296"/>
        <end position="308"/>
    </location>
</feature>
<feature type="region of interest" description="Disordered" evidence="1">
    <location>
        <begin position="1"/>
        <end position="205"/>
    </location>
</feature>
<dbReference type="Proteomes" id="UP000712281">
    <property type="component" value="Unassembled WGS sequence"/>
</dbReference>
<evidence type="ECO:0000313" key="2">
    <source>
        <dbReference type="EMBL" id="KAF2567697.1"/>
    </source>
</evidence>
<feature type="compositionally biased region" description="Low complexity" evidence="1">
    <location>
        <begin position="152"/>
        <end position="166"/>
    </location>
</feature>
<sequence length="397" mass="43785">MIPPISINKRRGTRSPYTKGAAASKKLAIRGRASPKGKLVRHGRLSSSKVSDPMSIPRFEVYPLAAKGRKSTAVSATRSREEQHRDDNEQNNEQEERESEEDRRQRIKGKAVARNSSDKEGNGASDGGASGTFKTKEPLPNNVTLPKEIPVTQVNTTQSMQSTQSQEKGLAVQKTPTPSSPEQAEKRDNQIPMSERLKIGFTGKNPAAQETDLLTEEEINQMADQYASVDFDMDEDMLNDDDLLDEELEENIVIPETQECEKQSNLPQQEEDRAVRDVGKEKEKEKTTTKKPRPAASKEQELSKKAQKDMMPQISINKHRGTRSPDTKGAAASKKLTIRGRASPKGKLVRHGRLSSSKVSDPMSIPRFEVYPSAAKGRKSTAVSGSVGSKKPPSTQI</sequence>
<name>A0A8S9IEJ2_BRACR</name>
<feature type="compositionally biased region" description="Basic residues" evidence="1">
    <location>
        <begin position="336"/>
        <end position="353"/>
    </location>
</feature>
<gene>
    <name evidence="2" type="ORF">F2Q68_00025154</name>
</gene>
<feature type="compositionally biased region" description="Acidic residues" evidence="1">
    <location>
        <begin position="89"/>
        <end position="99"/>
    </location>
</feature>